<organism evidence="1 2">
    <name type="scientific">Vitis vinifera</name>
    <name type="common">Grape</name>
    <dbReference type="NCBI Taxonomy" id="29760"/>
    <lineage>
        <taxon>Eukaryota</taxon>
        <taxon>Viridiplantae</taxon>
        <taxon>Streptophyta</taxon>
        <taxon>Embryophyta</taxon>
        <taxon>Tracheophyta</taxon>
        <taxon>Spermatophyta</taxon>
        <taxon>Magnoliopsida</taxon>
        <taxon>eudicotyledons</taxon>
        <taxon>Gunneridae</taxon>
        <taxon>Pentapetalae</taxon>
        <taxon>rosids</taxon>
        <taxon>Vitales</taxon>
        <taxon>Vitaceae</taxon>
        <taxon>Viteae</taxon>
        <taxon>Vitis</taxon>
    </lineage>
</organism>
<reference evidence="1 2" key="1">
    <citation type="journal article" date="2023" name="Hortic Res">
        <title>The complete reference genome for grapevine (Vitis vinifera L.) genetics and breeding.</title>
        <authorList>
            <person name="Shi X."/>
            <person name="Cao S."/>
            <person name="Wang X."/>
            <person name="Huang S."/>
            <person name="Wang Y."/>
            <person name="Liu Z."/>
            <person name="Liu W."/>
            <person name="Leng X."/>
            <person name="Peng Y."/>
            <person name="Wang N."/>
            <person name="Wang Y."/>
            <person name="Ma Z."/>
            <person name="Xu X."/>
            <person name="Zhang F."/>
            <person name="Xue H."/>
            <person name="Zhong H."/>
            <person name="Wang Y."/>
            <person name="Zhang K."/>
            <person name="Velt A."/>
            <person name="Avia K."/>
            <person name="Holtgrawe D."/>
            <person name="Grimplet J."/>
            <person name="Matus J.T."/>
            <person name="Ware D."/>
            <person name="Wu X."/>
            <person name="Wang H."/>
            <person name="Liu C."/>
            <person name="Fang Y."/>
            <person name="Rustenholz C."/>
            <person name="Cheng Z."/>
            <person name="Xiao H."/>
            <person name="Zhou Y."/>
        </authorList>
    </citation>
    <scope>NUCLEOTIDE SEQUENCE [LARGE SCALE GENOMIC DNA]</scope>
    <source>
        <strain evidence="2">cv. Pinot noir / PN40024</strain>
        <tissue evidence="1">Leaf</tissue>
    </source>
</reference>
<sequence length="185" mass="20862">MSVRGCEMALMCQRVVSQLRNTLSNGFSAAKWRISRRGDFAAISQLRNRCTGLRNGTCVPRGLFAAAKNFRKEGWAAAKPFRSGRPFSQRQSRVIHVIHNPELFITSRALSSQFRVIHVNHNPELFIASSVLRSQLKVIHFIPSPEIFIAFRVMGSQPRIIHIIHNLELVIASRGLSSLDPESFI</sequence>
<name>A0ABY9DT72_VITVI</name>
<evidence type="ECO:0000313" key="2">
    <source>
        <dbReference type="Proteomes" id="UP001227230"/>
    </source>
</evidence>
<dbReference type="EMBL" id="CP126665">
    <property type="protein sequence ID" value="WKA10557.1"/>
    <property type="molecule type" value="Genomic_DNA"/>
</dbReference>
<evidence type="ECO:0000313" key="1">
    <source>
        <dbReference type="EMBL" id="WKA10557.1"/>
    </source>
</evidence>
<keyword evidence="2" id="KW-1185">Reference proteome</keyword>
<accession>A0ABY9DT72</accession>
<proteinExistence type="predicted"/>
<gene>
    <name evidence="1" type="ORF">VitviT2T_028122</name>
</gene>
<protein>
    <submittedName>
        <fullName evidence="1">Uncharacterized protein</fullName>
    </submittedName>
</protein>
<dbReference type="Proteomes" id="UP001227230">
    <property type="component" value="Chromosome 18"/>
</dbReference>